<dbReference type="EMBL" id="CAIH01000329">
    <property type="protein sequence ID" value="CCH94587.1"/>
    <property type="molecule type" value="Genomic_DNA"/>
</dbReference>
<dbReference type="Proteomes" id="UP000005806">
    <property type="component" value="Unassembled WGS sequence"/>
</dbReference>
<protein>
    <submittedName>
        <fullName evidence="1">Uncharacterized protein</fullName>
    </submittedName>
</protein>
<comment type="caution">
    <text evidence="1">The sequence shown here is derived from an EMBL/GenBank/DDBJ whole genome shotgun (WGS) entry which is preliminary data.</text>
</comment>
<gene>
    <name evidence="1" type="ORF">MICCA_3950003</name>
</gene>
<dbReference type="AlphaFoldDB" id="A0A822LH52"/>
<sequence length="52" mass="5687">MKCGFGSASTPIYISNVSTITHNQVSVNSFLSAFIIFGVKTISFDHTKYGRN</sequence>
<accession>A0A822LH52</accession>
<organism evidence="1 2">
    <name type="scientific">Microcystis aeruginosa PCC 9432</name>
    <dbReference type="NCBI Taxonomy" id="1160280"/>
    <lineage>
        <taxon>Bacteria</taxon>
        <taxon>Bacillati</taxon>
        <taxon>Cyanobacteriota</taxon>
        <taxon>Cyanophyceae</taxon>
        <taxon>Oscillatoriophycideae</taxon>
        <taxon>Chroococcales</taxon>
        <taxon>Microcystaceae</taxon>
        <taxon>Microcystis</taxon>
    </lineage>
</organism>
<proteinExistence type="predicted"/>
<name>A0A822LH52_MICAE</name>
<reference evidence="1 2" key="1">
    <citation type="submission" date="2012-04" db="EMBL/GenBank/DDBJ databases">
        <authorList>
            <person name="Genoscope - CEA"/>
        </authorList>
    </citation>
    <scope>NUCLEOTIDE SEQUENCE [LARGE SCALE GENOMIC DNA]</scope>
    <source>
        <strain evidence="1 2">9432</strain>
    </source>
</reference>
<evidence type="ECO:0000313" key="1">
    <source>
        <dbReference type="EMBL" id="CCH94587.1"/>
    </source>
</evidence>
<evidence type="ECO:0000313" key="2">
    <source>
        <dbReference type="Proteomes" id="UP000005806"/>
    </source>
</evidence>